<accession>A0A8J2Y389</accession>
<keyword evidence="2" id="KW-1185">Reference proteome</keyword>
<evidence type="ECO:0000313" key="1">
    <source>
        <dbReference type="EMBL" id="GGD00583.1"/>
    </source>
</evidence>
<comment type="caution">
    <text evidence="1">The sequence shown here is derived from an EMBL/GenBank/DDBJ whole genome shotgun (WGS) entry which is preliminary data.</text>
</comment>
<sequence>MTLKTYKPLRLMAADGEDIEIVSAVLQDSVLKVGDMAYVKAERRFALVANRFVWEEGATKENGPFIRVRTGIHFDDVTAVRARNIRQDAPSAVLSFLAARFNAAEDGAGEITLEFSGGGQILLEVESINATLKDISEPWRTRNKPDHKVD</sequence>
<evidence type="ECO:0000313" key="2">
    <source>
        <dbReference type="Proteomes" id="UP000613582"/>
    </source>
</evidence>
<dbReference type="Pfam" id="PF11164">
    <property type="entry name" value="DUF2948"/>
    <property type="match status" value="1"/>
</dbReference>
<name>A0A8J2Y389_9PROT</name>
<dbReference type="RefSeq" id="WP_188159899.1">
    <property type="nucleotide sequence ID" value="NZ_BMGH01000001.1"/>
</dbReference>
<dbReference type="AlphaFoldDB" id="A0A8J2Y389"/>
<dbReference type="Proteomes" id="UP000613582">
    <property type="component" value="Unassembled WGS sequence"/>
</dbReference>
<reference evidence="1" key="2">
    <citation type="submission" date="2020-09" db="EMBL/GenBank/DDBJ databases">
        <authorList>
            <person name="Sun Q."/>
            <person name="Zhou Y."/>
        </authorList>
    </citation>
    <scope>NUCLEOTIDE SEQUENCE</scope>
    <source>
        <strain evidence="1">CGMCC 1.12921</strain>
    </source>
</reference>
<organism evidence="1 2">
    <name type="scientific">Aquisalinus flavus</name>
    <dbReference type="NCBI Taxonomy" id="1526572"/>
    <lineage>
        <taxon>Bacteria</taxon>
        <taxon>Pseudomonadati</taxon>
        <taxon>Pseudomonadota</taxon>
        <taxon>Alphaproteobacteria</taxon>
        <taxon>Parvularculales</taxon>
        <taxon>Parvularculaceae</taxon>
        <taxon>Aquisalinus</taxon>
    </lineage>
</organism>
<dbReference type="InterPro" id="IPR021335">
    <property type="entry name" value="DUF2948"/>
</dbReference>
<gene>
    <name evidence="1" type="ORF">GCM10011342_07010</name>
</gene>
<reference evidence="1" key="1">
    <citation type="journal article" date="2014" name="Int. J. Syst. Evol. Microbiol.">
        <title>Complete genome sequence of Corynebacterium casei LMG S-19264T (=DSM 44701T), isolated from a smear-ripened cheese.</title>
        <authorList>
            <consortium name="US DOE Joint Genome Institute (JGI-PGF)"/>
            <person name="Walter F."/>
            <person name="Albersmeier A."/>
            <person name="Kalinowski J."/>
            <person name="Ruckert C."/>
        </authorList>
    </citation>
    <scope>NUCLEOTIDE SEQUENCE</scope>
    <source>
        <strain evidence="1">CGMCC 1.12921</strain>
    </source>
</reference>
<proteinExistence type="predicted"/>
<protein>
    <recommendedName>
        <fullName evidence="3">DUF2948 family protein</fullName>
    </recommendedName>
</protein>
<dbReference type="EMBL" id="BMGH01000001">
    <property type="protein sequence ID" value="GGD00583.1"/>
    <property type="molecule type" value="Genomic_DNA"/>
</dbReference>
<evidence type="ECO:0008006" key="3">
    <source>
        <dbReference type="Google" id="ProtNLM"/>
    </source>
</evidence>